<sequence length="542" mass="60862">MNVVPEPLPGGPALAQAFLRGDEKVSHLFGGSYQHESTRQERAAWLDSQSDSRVDRSRLTEVLRSYNAKFNHHEAVRRSLELLEQPETLVISGGQQSGLFTGPLLVIYKIITTITAAREASEELGRPVVPLFWIAGEDHDWDEVNHTYVLDRSGEVVKLKIEAEETGRSPVSYIPVGEESFARPLEQLGELLQESEFKQEIMELASNAARQGSMTSAFAEMIGALFGRFGLILLDSADPALRALEKPLFRALIEKNDDLEASYHKTADDIFSGGHELQADVAAGGANLFYIHEGMRLLLVKKDGRFTDRKGHVAFSKEELLELLEGHPERFSNNVLTRPLMHEYLLPVLATVLGQGEISYWGITGRAFAELGMKMPPILPRMSYTVVEGTLHKHMEKYGLTFEDVLVGLEEKKRSWLEAQDELQLGRKFAEVKASFASMYDPLIEEIGTVQAGLLKLGAANKEKILDQIDFLEGKVVSAMAKQSEAALRQWERIECSLMPLGRLQERVYNVTYYLNKYGLSWLEHLLELPADYSGTHRVLYM</sequence>
<organism evidence="5 6">
    <name type="scientific">Paenibacillus stellifer</name>
    <dbReference type="NCBI Taxonomy" id="169760"/>
    <lineage>
        <taxon>Bacteria</taxon>
        <taxon>Bacillati</taxon>
        <taxon>Bacillota</taxon>
        <taxon>Bacilli</taxon>
        <taxon>Bacillales</taxon>
        <taxon>Paenibacillaceae</taxon>
        <taxon>Paenibacillus</taxon>
    </lineage>
</organism>
<reference evidence="5 6" key="1">
    <citation type="submission" date="2014-08" db="EMBL/GenBank/DDBJ databases">
        <title>Comparative genomics of the Paenibacillus odorifer group.</title>
        <authorList>
            <person name="den Bakker H.C."/>
            <person name="Tsai Y.-C."/>
            <person name="Martin N."/>
            <person name="Korlach J."/>
            <person name="Wiedmann M."/>
        </authorList>
    </citation>
    <scope>NUCLEOTIDE SEQUENCE [LARGE SCALE GENOMIC DNA]</scope>
    <source>
        <strain evidence="5 6">DSM 14472</strain>
    </source>
</reference>
<dbReference type="OrthoDB" id="9765151at2"/>
<evidence type="ECO:0000256" key="2">
    <source>
        <dbReference type="HAMAP-Rule" id="MF_01867"/>
    </source>
</evidence>
<comment type="similarity">
    <text evidence="2">Belongs to the BshC family.</text>
</comment>
<dbReference type="GO" id="GO:0016874">
    <property type="term" value="F:ligase activity"/>
    <property type="evidence" value="ECO:0007669"/>
    <property type="project" value="UniProtKB-UniRule"/>
</dbReference>
<dbReference type="PIRSF" id="PIRSF012535">
    <property type="entry name" value="UCP012535"/>
    <property type="match status" value="1"/>
</dbReference>
<dbReference type="HOGENOM" id="CLU_022249_1_0_9"/>
<keyword evidence="6" id="KW-1185">Reference proteome</keyword>
<evidence type="ECO:0000313" key="6">
    <source>
        <dbReference type="Proteomes" id="UP000029507"/>
    </source>
</evidence>
<dbReference type="Pfam" id="PF24850">
    <property type="entry name" value="CC_BshC"/>
    <property type="match status" value="1"/>
</dbReference>
<dbReference type="RefSeq" id="WP_038697658.1">
    <property type="nucleotide sequence ID" value="NZ_CP009286.1"/>
</dbReference>
<dbReference type="Pfam" id="PF10079">
    <property type="entry name" value="Rossmann-like_BshC"/>
    <property type="match status" value="1"/>
</dbReference>
<dbReference type="AlphaFoldDB" id="A0A089N877"/>
<keyword evidence="1 2" id="KW-0436">Ligase</keyword>
<feature type="domain" description="Bacillithiol biosynthesis BshC C-terminal coiled-coil" evidence="4">
    <location>
        <begin position="385"/>
        <end position="542"/>
    </location>
</feature>
<gene>
    <name evidence="2" type="primary">bshC</name>
    <name evidence="5" type="ORF">PSTEL_19525</name>
</gene>
<proteinExistence type="inferred from homology"/>
<name>A0A089N877_9BACL</name>
<evidence type="ECO:0000259" key="4">
    <source>
        <dbReference type="Pfam" id="PF24850"/>
    </source>
</evidence>
<dbReference type="EMBL" id="CP009286">
    <property type="protein sequence ID" value="AIQ64974.1"/>
    <property type="molecule type" value="Genomic_DNA"/>
</dbReference>
<feature type="domain" description="Bacillithiol biosynthesis BshC N-terminal Rossmann-like" evidence="3">
    <location>
        <begin position="13"/>
        <end position="382"/>
    </location>
</feature>
<dbReference type="HAMAP" id="MF_01867">
    <property type="entry name" value="BshC"/>
    <property type="match status" value="1"/>
</dbReference>
<evidence type="ECO:0000313" key="5">
    <source>
        <dbReference type="EMBL" id="AIQ64974.1"/>
    </source>
</evidence>
<evidence type="ECO:0000256" key="1">
    <source>
        <dbReference type="ARBA" id="ARBA00022598"/>
    </source>
</evidence>
<dbReference type="EC" id="6.-.-.-" evidence="2"/>
<protein>
    <recommendedName>
        <fullName evidence="2">Putative cysteine ligase BshC</fullName>
        <ecNumber evidence="2">6.-.-.-</ecNumber>
    </recommendedName>
</protein>
<comment type="function">
    <text evidence="2">Involved in bacillithiol (BSH) biosynthesis. May catalyze the last step of the pathway, the addition of cysteine to glucosamine malate (GlcN-Mal) to generate BSH.</text>
</comment>
<dbReference type="Proteomes" id="UP000029507">
    <property type="component" value="Chromosome"/>
</dbReference>
<dbReference type="KEGG" id="pste:PSTEL_19525"/>
<dbReference type="NCBIfam" id="TIGR03998">
    <property type="entry name" value="thiol_BshC"/>
    <property type="match status" value="1"/>
</dbReference>
<evidence type="ECO:0000259" key="3">
    <source>
        <dbReference type="Pfam" id="PF10079"/>
    </source>
</evidence>
<dbReference type="InterPro" id="IPR055398">
    <property type="entry name" value="Rossmann-like_BshC"/>
</dbReference>
<dbReference type="STRING" id="169760.PSTEL_19525"/>
<dbReference type="InterPro" id="IPR011199">
    <property type="entry name" value="Bacillithiol_biosynth_BshC"/>
</dbReference>
<dbReference type="InterPro" id="IPR055399">
    <property type="entry name" value="CC_BshC"/>
</dbReference>
<accession>A0A089N877</accession>